<dbReference type="OrthoDB" id="660065at2"/>
<gene>
    <name evidence="3" type="ORF">DSM01_2912</name>
    <name evidence="4" type="ORF">SAMN04487999_3159</name>
</gene>
<feature type="chain" id="PRO_5012545085" description="GOLD domain-containing protein" evidence="1">
    <location>
        <begin position="21"/>
        <end position="134"/>
    </location>
</feature>
<evidence type="ECO:0000313" key="3">
    <source>
        <dbReference type="EMBL" id="RXG27793.1"/>
    </source>
</evidence>
<organism evidence="4 5">
    <name type="scientific">Leeuwenhoekiella palythoae</name>
    <dbReference type="NCBI Taxonomy" id="573501"/>
    <lineage>
        <taxon>Bacteria</taxon>
        <taxon>Pseudomonadati</taxon>
        <taxon>Bacteroidota</taxon>
        <taxon>Flavobacteriia</taxon>
        <taxon>Flavobacteriales</taxon>
        <taxon>Flavobacteriaceae</taxon>
        <taxon>Leeuwenhoekiella</taxon>
    </lineage>
</organism>
<feature type="signal peptide" evidence="1">
    <location>
        <begin position="1"/>
        <end position="20"/>
    </location>
</feature>
<evidence type="ECO:0000259" key="2">
    <source>
        <dbReference type="PROSITE" id="PS50866"/>
    </source>
</evidence>
<evidence type="ECO:0000313" key="6">
    <source>
        <dbReference type="Proteomes" id="UP000290037"/>
    </source>
</evidence>
<dbReference type="InterPro" id="IPR009038">
    <property type="entry name" value="GOLD_dom"/>
</dbReference>
<evidence type="ECO:0000313" key="4">
    <source>
        <dbReference type="EMBL" id="SHI24449.1"/>
    </source>
</evidence>
<name>A0A1M5ZJX8_9FLAO</name>
<accession>A0A1M5ZJX8</accession>
<dbReference type="Proteomes" id="UP000290037">
    <property type="component" value="Unassembled WGS sequence"/>
</dbReference>
<dbReference type="STRING" id="573501.SAMN04487999_3159"/>
<dbReference type="EMBL" id="QOVN01000006">
    <property type="protein sequence ID" value="RXG27793.1"/>
    <property type="molecule type" value="Genomic_DNA"/>
</dbReference>
<reference evidence="4" key="1">
    <citation type="submission" date="2016-11" db="EMBL/GenBank/DDBJ databases">
        <authorList>
            <person name="Jaros S."/>
            <person name="Januszkiewicz K."/>
            <person name="Wedrychowicz H."/>
        </authorList>
    </citation>
    <scope>NUCLEOTIDE SEQUENCE [LARGE SCALE GENOMIC DNA]</scope>
    <source>
        <strain evidence="4">DSM 19859</strain>
    </source>
</reference>
<dbReference type="EMBL" id="FQXT01000006">
    <property type="protein sequence ID" value="SHI24449.1"/>
    <property type="molecule type" value="Genomic_DNA"/>
</dbReference>
<protein>
    <recommendedName>
        <fullName evidence="2">GOLD domain-containing protein</fullName>
    </recommendedName>
</protein>
<evidence type="ECO:0000313" key="5">
    <source>
        <dbReference type="Proteomes" id="UP000184240"/>
    </source>
</evidence>
<dbReference type="PROSITE" id="PS51257">
    <property type="entry name" value="PROKAR_LIPOPROTEIN"/>
    <property type="match status" value="1"/>
</dbReference>
<feature type="domain" description="GOLD" evidence="2">
    <location>
        <begin position="28"/>
        <end position="134"/>
    </location>
</feature>
<reference evidence="3 6" key="3">
    <citation type="submission" date="2018-07" db="EMBL/GenBank/DDBJ databases">
        <title>Leeuwenhoekiella genomics.</title>
        <authorList>
            <person name="Tahon G."/>
            <person name="Willems A."/>
        </authorList>
    </citation>
    <scope>NUCLEOTIDE SEQUENCE [LARGE SCALE GENOMIC DNA]</scope>
    <source>
        <strain evidence="3 6">LMG 24856</strain>
    </source>
</reference>
<dbReference type="AlphaFoldDB" id="A0A1M5ZJX8"/>
<keyword evidence="6" id="KW-1185">Reference proteome</keyword>
<dbReference type="PROSITE" id="PS50866">
    <property type="entry name" value="GOLD"/>
    <property type="match status" value="1"/>
</dbReference>
<evidence type="ECO:0000256" key="1">
    <source>
        <dbReference type="SAM" id="SignalP"/>
    </source>
</evidence>
<proteinExistence type="predicted"/>
<dbReference type="Proteomes" id="UP000184240">
    <property type="component" value="Unassembled WGS sequence"/>
</dbReference>
<sequence length="134" mass="14523">MKLFCTLLLAALLFISGCDASSKATDEESCTETNIAYVSEVTGDSRVAAGDELELSVSFPVNNGCGQFNAFTETEDGNVITIEVEAIYDTCSMCTMDIPTRTAPYTFQAETEGSYTLKFKSSETEFITKTITVN</sequence>
<dbReference type="RefSeq" id="WP_072984693.1">
    <property type="nucleotide sequence ID" value="NZ_FQXT01000006.1"/>
</dbReference>
<reference evidence="5" key="2">
    <citation type="submission" date="2016-11" db="EMBL/GenBank/DDBJ databases">
        <authorList>
            <person name="Varghese N."/>
            <person name="Submissions S."/>
        </authorList>
    </citation>
    <scope>NUCLEOTIDE SEQUENCE [LARGE SCALE GENOMIC DNA]</scope>
    <source>
        <strain evidence="5">DSM 19859</strain>
    </source>
</reference>
<keyword evidence="1" id="KW-0732">Signal</keyword>